<feature type="domain" description="Palmitoyltransferase DHHC" evidence="12">
    <location>
        <begin position="125"/>
        <end position="247"/>
    </location>
</feature>
<name>G8JT40_ERECY</name>
<evidence type="ECO:0000256" key="11">
    <source>
        <dbReference type="RuleBase" id="RU079119"/>
    </source>
</evidence>
<gene>
    <name evidence="13" type="ordered locus">Ecym_4114</name>
</gene>
<dbReference type="PANTHER" id="PTHR22883">
    <property type="entry name" value="ZINC FINGER DHHC DOMAIN CONTAINING PROTEIN"/>
    <property type="match status" value="1"/>
</dbReference>
<evidence type="ECO:0000259" key="12">
    <source>
        <dbReference type="Pfam" id="PF01529"/>
    </source>
</evidence>
<dbReference type="eggNOG" id="KOG1311">
    <property type="taxonomic scope" value="Eukaryota"/>
</dbReference>
<keyword evidence="6" id="KW-0564">Palmitate</keyword>
<dbReference type="GO" id="GO:0016020">
    <property type="term" value="C:membrane"/>
    <property type="evidence" value="ECO:0007669"/>
    <property type="project" value="UniProtKB-SubCell"/>
</dbReference>
<evidence type="ECO:0000256" key="9">
    <source>
        <dbReference type="ARBA" id="ARBA00038298"/>
    </source>
</evidence>
<feature type="transmembrane region" description="Helical" evidence="11">
    <location>
        <begin position="12"/>
        <end position="31"/>
    </location>
</feature>
<dbReference type="OMA" id="YCVWIGT"/>
<keyword evidence="3 11" id="KW-0812">Transmembrane</keyword>
<evidence type="ECO:0000313" key="13">
    <source>
        <dbReference type="EMBL" id="AET39193.1"/>
    </source>
</evidence>
<dbReference type="EC" id="2.3.1.225" evidence="11"/>
<evidence type="ECO:0000256" key="4">
    <source>
        <dbReference type="ARBA" id="ARBA00022989"/>
    </source>
</evidence>
<evidence type="ECO:0000313" key="14">
    <source>
        <dbReference type="Proteomes" id="UP000006790"/>
    </source>
</evidence>
<evidence type="ECO:0000256" key="3">
    <source>
        <dbReference type="ARBA" id="ARBA00022692"/>
    </source>
</evidence>
<feature type="transmembrane region" description="Helical" evidence="11">
    <location>
        <begin position="173"/>
        <end position="191"/>
    </location>
</feature>
<evidence type="ECO:0000256" key="2">
    <source>
        <dbReference type="ARBA" id="ARBA00022679"/>
    </source>
</evidence>
<keyword evidence="7" id="KW-0449">Lipoprotein</keyword>
<dbReference type="InterPro" id="IPR039859">
    <property type="entry name" value="PFA4/ZDH16/20/ERF2-like"/>
</dbReference>
<dbReference type="KEGG" id="erc:Ecym_4114"/>
<dbReference type="HOGENOM" id="CLU_064801_0_0_1"/>
<dbReference type="FunCoup" id="G8JT40">
    <property type="interactions" value="870"/>
</dbReference>
<evidence type="ECO:0000256" key="10">
    <source>
        <dbReference type="ARBA" id="ARBA00048048"/>
    </source>
</evidence>
<dbReference type="STRING" id="931890.G8JT40"/>
<dbReference type="RefSeq" id="XP_003646010.1">
    <property type="nucleotide sequence ID" value="XM_003645962.1"/>
</dbReference>
<reference evidence="14" key="1">
    <citation type="journal article" date="2012" name="G3 (Bethesda)">
        <title>Pichia sorbitophila, an interspecies yeast hybrid reveals early steps of genome resolution following polyploidization.</title>
        <authorList>
            <person name="Leh Louis V."/>
            <person name="Despons L."/>
            <person name="Friedrich A."/>
            <person name="Martin T."/>
            <person name="Durrens P."/>
            <person name="Casaregola S."/>
            <person name="Neuveglise C."/>
            <person name="Fairhead C."/>
            <person name="Marck C."/>
            <person name="Cruz J.A."/>
            <person name="Straub M.L."/>
            <person name="Kugler V."/>
            <person name="Sacerdot C."/>
            <person name="Uzunov Z."/>
            <person name="Thierry A."/>
            <person name="Weiss S."/>
            <person name="Bleykasten C."/>
            <person name="De Montigny J."/>
            <person name="Jacques N."/>
            <person name="Jung P."/>
            <person name="Lemaire M."/>
            <person name="Mallet S."/>
            <person name="Morel G."/>
            <person name="Richard G.F."/>
            <person name="Sarkar A."/>
            <person name="Savel G."/>
            <person name="Schacherer J."/>
            <person name="Seret M.L."/>
            <person name="Talla E."/>
            <person name="Samson G."/>
            <person name="Jubin C."/>
            <person name="Poulain J."/>
            <person name="Vacherie B."/>
            <person name="Barbe V."/>
            <person name="Pelletier E."/>
            <person name="Sherman D.J."/>
            <person name="Westhof E."/>
            <person name="Weissenbach J."/>
            <person name="Baret P.V."/>
            <person name="Wincker P."/>
            <person name="Gaillardin C."/>
            <person name="Dujon B."/>
            <person name="Souciet J.L."/>
        </authorList>
    </citation>
    <scope>NUCLEOTIDE SEQUENCE [LARGE SCALE GENOMIC DNA]</scope>
    <source>
        <strain evidence="14">CBS 270.75 / DBVPG 7215 / KCTC 17166 / NRRL Y-17582</strain>
    </source>
</reference>
<comment type="catalytic activity">
    <reaction evidence="10 11">
        <text>L-cysteinyl-[protein] + hexadecanoyl-CoA = S-hexadecanoyl-L-cysteinyl-[protein] + CoA</text>
        <dbReference type="Rhea" id="RHEA:36683"/>
        <dbReference type="Rhea" id="RHEA-COMP:10131"/>
        <dbReference type="Rhea" id="RHEA-COMP:11032"/>
        <dbReference type="ChEBI" id="CHEBI:29950"/>
        <dbReference type="ChEBI" id="CHEBI:57287"/>
        <dbReference type="ChEBI" id="CHEBI:57379"/>
        <dbReference type="ChEBI" id="CHEBI:74151"/>
        <dbReference type="EC" id="2.3.1.225"/>
    </reaction>
</comment>
<dbReference type="GO" id="GO:0005794">
    <property type="term" value="C:Golgi apparatus"/>
    <property type="evidence" value="ECO:0007669"/>
    <property type="project" value="TreeGrafter"/>
</dbReference>
<accession>G8JT40</accession>
<keyword evidence="4 11" id="KW-1133">Transmembrane helix</keyword>
<keyword evidence="8 11" id="KW-0012">Acyltransferase</keyword>
<dbReference type="PANTHER" id="PTHR22883:SF23">
    <property type="entry name" value="PALMITOYLTRANSFERASE ZDHHC6"/>
    <property type="match status" value="1"/>
</dbReference>
<dbReference type="InParanoid" id="G8JT40"/>
<dbReference type="AlphaFoldDB" id="G8JT40"/>
<evidence type="ECO:0000256" key="5">
    <source>
        <dbReference type="ARBA" id="ARBA00023136"/>
    </source>
</evidence>
<dbReference type="Proteomes" id="UP000006790">
    <property type="component" value="Chromosome 4"/>
</dbReference>
<evidence type="ECO:0000256" key="8">
    <source>
        <dbReference type="ARBA" id="ARBA00023315"/>
    </source>
</evidence>
<dbReference type="GeneID" id="11471212"/>
<comment type="domain">
    <text evidence="11">The DHHC domain is required for palmitoyltransferase activity.</text>
</comment>
<comment type="subcellular location">
    <subcellularLocation>
        <location evidence="1">Membrane</location>
        <topology evidence="1">Multi-pass membrane protein</topology>
    </subcellularLocation>
</comment>
<dbReference type="GO" id="GO:0006612">
    <property type="term" value="P:protein targeting to membrane"/>
    <property type="evidence" value="ECO:0007669"/>
    <property type="project" value="TreeGrafter"/>
</dbReference>
<dbReference type="GO" id="GO:0005783">
    <property type="term" value="C:endoplasmic reticulum"/>
    <property type="evidence" value="ECO:0007669"/>
    <property type="project" value="TreeGrafter"/>
</dbReference>
<sequence length="372" mass="44019">MRIWAENIKRSNYYRYAVPFVKFVLMCYGSWAYCHLFCFVELRDHLHHNAVAVFLTCMNIFLTLILWYIWIQIVVIGPGKQPTVLPFRIIPDAPCDEGTASKDETVVVSVIPPDIYQCDPQGYPMWCSTCQSLKIERSHHSELLKYCVPRFDHYCVWLGTVIGRKNYKLFMQYVMYFTIYLVTASLTIALFMKRIVDYNKEHDLTLNLNIIVLFILVLAFAFFVTPLFAVFSFYMSCNRTSLDIIQKKAIKRHRKAYFCVYNPEDRYRYVVDCLPAEQYNIWNKRNAWLNIKEFIGSNIWLWFIPIGTNISDFQVSRNEEYYNAIVGPYREDLSDNYKSILLNRINQGDYVTRLRVYGDEVKERCDSLHGEV</sequence>
<dbReference type="InterPro" id="IPR001594">
    <property type="entry name" value="Palmitoyltrfase_DHHC"/>
</dbReference>
<dbReference type="Pfam" id="PF01529">
    <property type="entry name" value="DHHC"/>
    <property type="match status" value="1"/>
</dbReference>
<keyword evidence="2 11" id="KW-0808">Transferase</keyword>
<feature type="transmembrane region" description="Helical" evidence="11">
    <location>
        <begin position="51"/>
        <end position="71"/>
    </location>
</feature>
<proteinExistence type="inferred from homology"/>
<feature type="transmembrane region" description="Helical" evidence="11">
    <location>
        <begin position="211"/>
        <end position="234"/>
    </location>
</feature>
<comment type="similarity">
    <text evidence="9">Belongs to the DHHC palmitoyltransferase family. PFA5 subfamily.</text>
</comment>
<protein>
    <recommendedName>
        <fullName evidence="11">Palmitoyltransferase</fullName>
        <ecNumber evidence="11">2.3.1.225</ecNumber>
    </recommendedName>
</protein>
<evidence type="ECO:0000256" key="7">
    <source>
        <dbReference type="ARBA" id="ARBA00023288"/>
    </source>
</evidence>
<evidence type="ECO:0000256" key="1">
    <source>
        <dbReference type="ARBA" id="ARBA00004141"/>
    </source>
</evidence>
<dbReference type="OrthoDB" id="331948at2759"/>
<keyword evidence="5 11" id="KW-0472">Membrane</keyword>
<dbReference type="PROSITE" id="PS50216">
    <property type="entry name" value="DHHC"/>
    <property type="match status" value="1"/>
</dbReference>
<keyword evidence="14" id="KW-1185">Reference proteome</keyword>
<evidence type="ECO:0000256" key="6">
    <source>
        <dbReference type="ARBA" id="ARBA00023139"/>
    </source>
</evidence>
<dbReference type="EMBL" id="CP002500">
    <property type="protein sequence ID" value="AET39193.1"/>
    <property type="molecule type" value="Genomic_DNA"/>
</dbReference>
<dbReference type="GO" id="GO:0019706">
    <property type="term" value="F:protein-cysteine S-palmitoyltransferase activity"/>
    <property type="evidence" value="ECO:0007669"/>
    <property type="project" value="UniProtKB-EC"/>
</dbReference>
<organism evidence="13 14">
    <name type="scientific">Eremothecium cymbalariae (strain CBS 270.75 / DBVPG 7215 / KCTC 17166 / NRRL Y-17582)</name>
    <name type="common">Yeast</name>
    <dbReference type="NCBI Taxonomy" id="931890"/>
    <lineage>
        <taxon>Eukaryota</taxon>
        <taxon>Fungi</taxon>
        <taxon>Dikarya</taxon>
        <taxon>Ascomycota</taxon>
        <taxon>Saccharomycotina</taxon>
        <taxon>Saccharomycetes</taxon>
        <taxon>Saccharomycetales</taxon>
        <taxon>Saccharomycetaceae</taxon>
        <taxon>Eremothecium</taxon>
    </lineage>
</organism>